<evidence type="ECO:0000256" key="5">
    <source>
        <dbReference type="ARBA" id="ARBA00022430"/>
    </source>
</evidence>
<dbReference type="Pfam" id="PF00330">
    <property type="entry name" value="Aconitase"/>
    <property type="match status" value="1"/>
</dbReference>
<dbReference type="InterPro" id="IPR050067">
    <property type="entry name" value="IPM_dehydratase_rel_enz"/>
</dbReference>
<comment type="catalytic activity">
    <reaction evidence="1 13">
        <text>(2R,3S)-3-isopropylmalate = (2S)-2-isopropylmalate</text>
        <dbReference type="Rhea" id="RHEA:32287"/>
        <dbReference type="ChEBI" id="CHEBI:1178"/>
        <dbReference type="ChEBI" id="CHEBI:35121"/>
        <dbReference type="EC" id="4.2.1.33"/>
    </reaction>
</comment>
<keyword evidence="6 13" id="KW-0004">4Fe-4S</keyword>
<evidence type="ECO:0000256" key="3">
    <source>
        <dbReference type="ARBA" id="ARBA00004729"/>
    </source>
</evidence>
<dbReference type="NCBIfam" id="NF009116">
    <property type="entry name" value="PRK12466.1"/>
    <property type="match status" value="1"/>
</dbReference>
<comment type="caution">
    <text evidence="15">The sequence shown here is derived from an EMBL/GenBank/DDBJ whole genome shotgun (WGS) entry which is preliminary data.</text>
</comment>
<dbReference type="PROSITE" id="PS00450">
    <property type="entry name" value="ACONITASE_1"/>
    <property type="match status" value="1"/>
</dbReference>
<dbReference type="SUPFAM" id="SSF53732">
    <property type="entry name" value="Aconitase iron-sulfur domain"/>
    <property type="match status" value="1"/>
</dbReference>
<feature type="binding site" evidence="13">
    <location>
        <position position="370"/>
    </location>
    <ligand>
        <name>[4Fe-4S] cluster</name>
        <dbReference type="ChEBI" id="CHEBI:49883"/>
    </ligand>
</feature>
<gene>
    <name evidence="13 15" type="primary">leuC</name>
    <name evidence="15" type="ORF">HMPREF0731_2271</name>
</gene>
<dbReference type="HOGENOM" id="CLU_006714_3_4_5"/>
<dbReference type="HAMAP" id="MF_01026">
    <property type="entry name" value="LeuC_type1"/>
    <property type="match status" value="1"/>
</dbReference>
<evidence type="ECO:0000259" key="14">
    <source>
        <dbReference type="Pfam" id="PF00330"/>
    </source>
</evidence>
<dbReference type="Proteomes" id="UP000005324">
    <property type="component" value="Unassembled WGS sequence"/>
</dbReference>
<evidence type="ECO:0000256" key="12">
    <source>
        <dbReference type="ARBA" id="ARBA00023304"/>
    </source>
</evidence>
<evidence type="ECO:0000256" key="8">
    <source>
        <dbReference type="ARBA" id="ARBA00022723"/>
    </source>
</evidence>
<evidence type="ECO:0000256" key="2">
    <source>
        <dbReference type="ARBA" id="ARBA00002695"/>
    </source>
</evidence>
<dbReference type="PROSITE" id="PS01244">
    <property type="entry name" value="ACONITASE_2"/>
    <property type="match status" value="1"/>
</dbReference>
<evidence type="ECO:0000256" key="10">
    <source>
        <dbReference type="ARBA" id="ARBA00023014"/>
    </source>
</evidence>
<keyword evidence="12 13" id="KW-0100">Branched-chain amino acid biosynthesis</keyword>
<proteinExistence type="inferred from homology"/>
<dbReference type="AlphaFoldDB" id="D5RMG0"/>
<comment type="subunit">
    <text evidence="4 13">Heterodimer of LeuC and LeuD.</text>
</comment>
<dbReference type="InterPro" id="IPR018136">
    <property type="entry name" value="Aconitase_4Fe-4S_BS"/>
</dbReference>
<organism evidence="15 16">
    <name type="scientific">Pseudoroseomonas cervicalis ATCC 49957</name>
    <dbReference type="NCBI Taxonomy" id="525371"/>
    <lineage>
        <taxon>Bacteria</taxon>
        <taxon>Pseudomonadati</taxon>
        <taxon>Pseudomonadota</taxon>
        <taxon>Alphaproteobacteria</taxon>
        <taxon>Acetobacterales</taxon>
        <taxon>Roseomonadaceae</taxon>
        <taxon>Roseomonas</taxon>
    </lineage>
</organism>
<dbReference type="InterPro" id="IPR001030">
    <property type="entry name" value="Acoase/IPM_deHydtase_lsu_aba"/>
</dbReference>
<evidence type="ECO:0000256" key="9">
    <source>
        <dbReference type="ARBA" id="ARBA00023004"/>
    </source>
</evidence>
<dbReference type="GO" id="GO:0046872">
    <property type="term" value="F:metal ion binding"/>
    <property type="evidence" value="ECO:0007669"/>
    <property type="project" value="UniProtKB-KW"/>
</dbReference>
<dbReference type="InterPro" id="IPR004430">
    <property type="entry name" value="3-IsopropMal_deHydase_lsu"/>
</dbReference>
<reference evidence="15 16" key="1">
    <citation type="submission" date="2010-04" db="EMBL/GenBank/DDBJ databases">
        <authorList>
            <person name="Qin X."/>
            <person name="Bachman B."/>
            <person name="Battles P."/>
            <person name="Bell A."/>
            <person name="Bess C."/>
            <person name="Bickham C."/>
            <person name="Chaboub L."/>
            <person name="Chen D."/>
            <person name="Coyle M."/>
            <person name="Deiros D.R."/>
            <person name="Dinh H."/>
            <person name="Forbes L."/>
            <person name="Fowler G."/>
            <person name="Francisco L."/>
            <person name="Fu Q."/>
            <person name="Gubbala S."/>
            <person name="Hale W."/>
            <person name="Han Y."/>
            <person name="Hemphill L."/>
            <person name="Highlander S.K."/>
            <person name="Hirani K."/>
            <person name="Hogues M."/>
            <person name="Jackson L."/>
            <person name="Jakkamsetti A."/>
            <person name="Javaid M."/>
            <person name="Jiang H."/>
            <person name="Korchina V."/>
            <person name="Kovar C."/>
            <person name="Lara F."/>
            <person name="Lee S."/>
            <person name="Mata R."/>
            <person name="Mathew T."/>
            <person name="Moen C."/>
            <person name="Morales K."/>
            <person name="Munidasa M."/>
            <person name="Nazareth L."/>
            <person name="Ngo R."/>
            <person name="Nguyen L."/>
            <person name="Okwuonu G."/>
            <person name="Ongeri F."/>
            <person name="Patil S."/>
            <person name="Petrosino J."/>
            <person name="Pham C."/>
            <person name="Pham P."/>
            <person name="Pu L.-L."/>
            <person name="Puazo M."/>
            <person name="Raj R."/>
            <person name="Reid J."/>
            <person name="Rouhana J."/>
            <person name="Saada N."/>
            <person name="Shang Y."/>
            <person name="Simmons D."/>
            <person name="Thornton R."/>
            <person name="Warren J."/>
            <person name="Weissenberger G."/>
            <person name="Zhang J."/>
            <person name="Zhang L."/>
            <person name="Zhou C."/>
            <person name="Zhu D."/>
            <person name="Muzny D."/>
            <person name="Worley K."/>
            <person name="Gibbs R."/>
        </authorList>
    </citation>
    <scope>NUCLEOTIDE SEQUENCE [LARGE SCALE GENOMIC DNA]</scope>
    <source>
        <strain evidence="15 16">ATCC 49957</strain>
    </source>
</reference>
<keyword evidence="10 13" id="KW-0411">Iron-sulfur</keyword>
<dbReference type="PANTHER" id="PTHR43822">
    <property type="entry name" value="HOMOACONITASE, MITOCHONDRIAL-RELATED"/>
    <property type="match status" value="1"/>
</dbReference>
<protein>
    <recommendedName>
        <fullName evidence="13">3-isopropylmalate dehydratase large subunit</fullName>
        <ecNumber evidence="13">4.2.1.33</ecNumber>
    </recommendedName>
    <alternativeName>
        <fullName evidence="13">Alpha-IPM isomerase</fullName>
        <shortName evidence="13">IPMI</shortName>
    </alternativeName>
    <alternativeName>
        <fullName evidence="13">Isopropylmalate isomerase</fullName>
    </alternativeName>
</protein>
<comment type="similarity">
    <text evidence="13">Belongs to the aconitase/IPM isomerase family. LeuC type 1 subfamily.</text>
</comment>
<keyword evidence="8 13" id="KW-0479">Metal-binding</keyword>
<feature type="binding site" evidence="13">
    <location>
        <position position="431"/>
    </location>
    <ligand>
        <name>[4Fe-4S] cluster</name>
        <dbReference type="ChEBI" id="CHEBI:49883"/>
    </ligand>
</feature>
<evidence type="ECO:0000313" key="15">
    <source>
        <dbReference type="EMBL" id="EFH11526.1"/>
    </source>
</evidence>
<dbReference type="InterPro" id="IPR033941">
    <property type="entry name" value="IPMI_cat"/>
</dbReference>
<dbReference type="InterPro" id="IPR015931">
    <property type="entry name" value="Acnase/IPM_dHydase_lsu_aba_1/3"/>
</dbReference>
<evidence type="ECO:0000256" key="13">
    <source>
        <dbReference type="HAMAP-Rule" id="MF_01026"/>
    </source>
</evidence>
<dbReference type="InterPro" id="IPR036008">
    <property type="entry name" value="Aconitase_4Fe-4S_dom"/>
</dbReference>
<dbReference type="GO" id="GO:0003861">
    <property type="term" value="F:3-isopropylmalate dehydratase activity"/>
    <property type="evidence" value="ECO:0007669"/>
    <property type="project" value="UniProtKB-UniRule"/>
</dbReference>
<feature type="domain" description="Aconitase/3-isopropylmalate dehydratase large subunit alpha/beta/alpha" evidence="14">
    <location>
        <begin position="31"/>
        <end position="478"/>
    </location>
</feature>
<accession>D5RMG0</accession>
<dbReference type="CDD" id="cd01583">
    <property type="entry name" value="IPMI"/>
    <property type="match status" value="1"/>
</dbReference>
<dbReference type="PRINTS" id="PR00415">
    <property type="entry name" value="ACONITASE"/>
</dbReference>
<keyword evidence="9 13" id="KW-0408">Iron</keyword>
<keyword evidence="7 13" id="KW-0028">Amino-acid biosynthesis</keyword>
<dbReference type="GO" id="GO:0051539">
    <property type="term" value="F:4 iron, 4 sulfur cluster binding"/>
    <property type="evidence" value="ECO:0007669"/>
    <property type="project" value="UniProtKB-KW"/>
</dbReference>
<keyword evidence="11 13" id="KW-0456">Lyase</keyword>
<evidence type="ECO:0000256" key="4">
    <source>
        <dbReference type="ARBA" id="ARBA00011271"/>
    </source>
</evidence>
<dbReference type="EMBL" id="ADVL01000361">
    <property type="protein sequence ID" value="EFH11526.1"/>
    <property type="molecule type" value="Genomic_DNA"/>
</dbReference>
<evidence type="ECO:0000256" key="1">
    <source>
        <dbReference type="ARBA" id="ARBA00000491"/>
    </source>
</evidence>
<feature type="binding site" evidence="13">
    <location>
        <position position="428"/>
    </location>
    <ligand>
        <name>[4Fe-4S] cluster</name>
        <dbReference type="ChEBI" id="CHEBI:49883"/>
    </ligand>
</feature>
<evidence type="ECO:0000256" key="7">
    <source>
        <dbReference type="ARBA" id="ARBA00022605"/>
    </source>
</evidence>
<comment type="cofactor">
    <cofactor evidence="13">
        <name>[4Fe-4S] cluster</name>
        <dbReference type="ChEBI" id="CHEBI:49883"/>
    </cofactor>
    <text evidence="13">Binds 1 [4Fe-4S] cluster per subunit.</text>
</comment>
<sequence>MRQRFSCGIVPMGRSGEWMMPEGRAPRALFDKVWDAHVVLTREDGQSLLWIDRHFFHEGSHHAFAQLRVRNAKVARPELNIGVADHYVPTRTPGRSIPDAGIAGMVSGLEANAARHGTRLFGLHDPRQGIVHVVGPEQGLTLPGLTIVCGDSHTSTHGAFGALAFGIGASEVAHVLMTQTLWQKRPKRMRIRTDGALRAGVSAKDLALSIIARIGADGAQGHAVEYAGSAVRGLSMEGRLTLCNLAIESGARCGMVAPDETTIAFLRGRPHAPQGAAFDAAAEAWLALPSDADAAFDREVVLDAAEIAPTVTWGVSPEDALPVTGQVPDPERATDPAKAAQIRDALDYMGLRPGQRLEEIAVDRVFIGSCTNSRIEDLRAAAAVLAGRRAVVPGLVSPGSTLVKQQAEQEGLDRIFRDAGLEWVESGCSMCVGMNGDLVPAGERCASTTNRNFKGRQGKGARTHLMSPAMAAAAALTGHIADVRPMLEGRS</sequence>
<dbReference type="Gene3D" id="3.30.499.10">
    <property type="entry name" value="Aconitase, domain 3"/>
    <property type="match status" value="2"/>
</dbReference>
<evidence type="ECO:0000256" key="6">
    <source>
        <dbReference type="ARBA" id="ARBA00022485"/>
    </source>
</evidence>
<keyword evidence="5 13" id="KW-0432">Leucine biosynthesis</keyword>
<keyword evidence="16" id="KW-1185">Reference proteome</keyword>
<dbReference type="UniPathway" id="UPA00048">
    <property type="reaction ID" value="UER00071"/>
</dbReference>
<name>D5RMG0_9PROT</name>
<evidence type="ECO:0000313" key="16">
    <source>
        <dbReference type="Proteomes" id="UP000005324"/>
    </source>
</evidence>
<comment type="function">
    <text evidence="2 13">Catalyzes the isomerization between 2-isopropylmalate and 3-isopropylmalate, via the formation of 2-isopropylmaleate.</text>
</comment>
<dbReference type="EC" id="4.2.1.33" evidence="13"/>
<dbReference type="PANTHER" id="PTHR43822:SF9">
    <property type="entry name" value="3-ISOPROPYLMALATE DEHYDRATASE"/>
    <property type="match status" value="1"/>
</dbReference>
<dbReference type="GO" id="GO:0009098">
    <property type="term" value="P:L-leucine biosynthetic process"/>
    <property type="evidence" value="ECO:0007669"/>
    <property type="project" value="UniProtKB-UniRule"/>
</dbReference>
<comment type="pathway">
    <text evidence="3 13">Amino-acid biosynthesis; L-leucine biosynthesis; L-leucine from 3-methyl-2-oxobutanoate: step 2/4.</text>
</comment>
<dbReference type="NCBIfam" id="TIGR00170">
    <property type="entry name" value="leuC"/>
    <property type="match status" value="1"/>
</dbReference>
<evidence type="ECO:0000256" key="11">
    <source>
        <dbReference type="ARBA" id="ARBA00023239"/>
    </source>
</evidence>
<dbReference type="NCBIfam" id="NF004016">
    <property type="entry name" value="PRK05478.1"/>
    <property type="match status" value="1"/>
</dbReference>